<protein>
    <submittedName>
        <fullName evidence="2">Uncharacterized protein</fullName>
    </submittedName>
</protein>
<reference evidence="2" key="1">
    <citation type="submission" date="2018-10" db="EMBL/GenBank/DDBJ databases">
        <title>Hidden diversity of soil giant viruses.</title>
        <authorList>
            <person name="Schulz F."/>
            <person name="Alteio L."/>
            <person name="Goudeau D."/>
            <person name="Ryan E.M."/>
            <person name="Malmstrom R.R."/>
            <person name="Blanchard J."/>
            <person name="Woyke T."/>
        </authorList>
    </citation>
    <scope>NUCLEOTIDE SEQUENCE</scope>
    <source>
        <strain evidence="2">HYV1</strain>
    </source>
</reference>
<feature type="region of interest" description="Disordered" evidence="1">
    <location>
        <begin position="86"/>
        <end position="109"/>
    </location>
</feature>
<proteinExistence type="predicted"/>
<accession>A0A3G5ABI8</accession>
<evidence type="ECO:0000313" key="2">
    <source>
        <dbReference type="EMBL" id="AYV84560.1"/>
    </source>
</evidence>
<sequence>MEKSASSTDLIVNKNVLINLEVDNLIMKQKLAILEDHLKKKQSDTKLCSSCFAKKQNIASTTSEAYNELSTCDFKYMIEISDKQNNKSGENPIVLEKDPGLTNILNEGPSRDIDAESKFNKINDDNDLETFLIPRNIETEKEFD</sequence>
<organism evidence="2">
    <name type="scientific">Hyperionvirus sp</name>
    <dbReference type="NCBI Taxonomy" id="2487770"/>
    <lineage>
        <taxon>Viruses</taxon>
        <taxon>Varidnaviria</taxon>
        <taxon>Bamfordvirae</taxon>
        <taxon>Nucleocytoviricota</taxon>
        <taxon>Megaviricetes</taxon>
        <taxon>Imitervirales</taxon>
        <taxon>Mimiviridae</taxon>
        <taxon>Klosneuvirinae</taxon>
    </lineage>
</organism>
<name>A0A3G5ABI8_9VIRU</name>
<evidence type="ECO:0000256" key="1">
    <source>
        <dbReference type="SAM" id="MobiDB-lite"/>
    </source>
</evidence>
<dbReference type="EMBL" id="MK072411">
    <property type="protein sequence ID" value="AYV84560.1"/>
    <property type="molecule type" value="Genomic_DNA"/>
</dbReference>
<gene>
    <name evidence="2" type="ORF">Hyperionvirus29_13</name>
</gene>